<organism evidence="2 3">
    <name type="scientific">Haemophilus haemolyticus</name>
    <dbReference type="NCBI Taxonomy" id="726"/>
    <lineage>
        <taxon>Bacteria</taxon>
        <taxon>Pseudomonadati</taxon>
        <taxon>Pseudomonadota</taxon>
        <taxon>Gammaproteobacteria</taxon>
        <taxon>Pasteurellales</taxon>
        <taxon>Pasteurellaceae</taxon>
        <taxon>Haemophilus</taxon>
    </lineage>
</organism>
<dbReference type="Proteomes" id="UP000318695">
    <property type="component" value="Unassembled WGS sequence"/>
</dbReference>
<gene>
    <name evidence="2" type="ORF">EUX54_08275</name>
</gene>
<dbReference type="CDD" id="cd20688">
    <property type="entry name" value="CdiI_Ecoli_Nm-like"/>
    <property type="match status" value="1"/>
</dbReference>
<name>A0A502JJP0_HAEHA</name>
<protein>
    <recommendedName>
        <fullName evidence="1">CDI immunity protein domain-containing protein</fullName>
    </recommendedName>
</protein>
<reference evidence="2 3" key="1">
    <citation type="submission" date="2019-01" db="EMBL/GenBank/DDBJ databases">
        <title>Comparative genomic analysis identifies haemin-independent Haemophilus haemolyticus: a formal re-classification of Haemophilus intermedius.</title>
        <authorList>
            <person name="Harris T.M."/>
            <person name="Price E.P."/>
            <person name="Sarovich D.S."/>
            <person name="Norskov-Lauritsen N."/>
            <person name="Beissbarth J."/>
            <person name="Chang A.B."/>
            <person name="Smith-Vaughan H.C."/>
        </authorList>
    </citation>
    <scope>NUCLEOTIDE SEQUENCE [LARGE SCALE GENOMIC DNA]</scope>
    <source>
        <strain evidence="2 3">CCUG 30218</strain>
    </source>
</reference>
<evidence type="ECO:0000313" key="3">
    <source>
        <dbReference type="Proteomes" id="UP000318695"/>
    </source>
</evidence>
<accession>A0A502JJP0</accession>
<sequence>MFTLNNTIPNYIPIEAFYTPILKEVVHENDKIELTISGYIDNVYYEGDFLKAIYSVLVEKDGFCEEGAACYYPDMNSPFPEDHFEGVRFEIGGLCDPRYQIHVSEEICFMYFKKACKYFLELHPEKEYAEFIYDILNNWEPSKMK</sequence>
<proteinExistence type="predicted"/>
<dbReference type="Pfam" id="PF18624">
    <property type="entry name" value="CdiI_4"/>
    <property type="match status" value="1"/>
</dbReference>
<evidence type="ECO:0000313" key="2">
    <source>
        <dbReference type="EMBL" id="TPG97732.1"/>
    </source>
</evidence>
<evidence type="ECO:0000259" key="1">
    <source>
        <dbReference type="Pfam" id="PF18624"/>
    </source>
</evidence>
<dbReference type="RefSeq" id="WP_140578609.1">
    <property type="nucleotide sequence ID" value="NZ_SDPI01000051.1"/>
</dbReference>
<dbReference type="EMBL" id="SDPI01000051">
    <property type="protein sequence ID" value="TPG97732.1"/>
    <property type="molecule type" value="Genomic_DNA"/>
</dbReference>
<dbReference type="AlphaFoldDB" id="A0A502JJP0"/>
<dbReference type="InterPro" id="IPR041256">
    <property type="entry name" value="CdiI_4"/>
</dbReference>
<feature type="domain" description="CDI immunity protein" evidence="1">
    <location>
        <begin position="35"/>
        <end position="129"/>
    </location>
</feature>
<dbReference type="NCBIfam" id="NF033826">
    <property type="entry name" value="immun_CdiI"/>
    <property type="match status" value="1"/>
</dbReference>
<comment type="caution">
    <text evidence="2">The sequence shown here is derived from an EMBL/GenBank/DDBJ whole genome shotgun (WGS) entry which is preliminary data.</text>
</comment>